<accession>A0AAN8PUW8</accession>
<organism evidence="1 2">
    <name type="scientific">Patella caerulea</name>
    <name type="common">Rayed Mediterranean limpet</name>
    <dbReference type="NCBI Taxonomy" id="87958"/>
    <lineage>
        <taxon>Eukaryota</taxon>
        <taxon>Metazoa</taxon>
        <taxon>Spiralia</taxon>
        <taxon>Lophotrochozoa</taxon>
        <taxon>Mollusca</taxon>
        <taxon>Gastropoda</taxon>
        <taxon>Patellogastropoda</taxon>
        <taxon>Patelloidea</taxon>
        <taxon>Patellidae</taxon>
        <taxon>Patella</taxon>
    </lineage>
</organism>
<dbReference type="EMBL" id="JAZGQO010000006">
    <property type="protein sequence ID" value="KAK6185053.1"/>
    <property type="molecule type" value="Genomic_DNA"/>
</dbReference>
<evidence type="ECO:0000313" key="1">
    <source>
        <dbReference type="EMBL" id="KAK6185053.1"/>
    </source>
</evidence>
<name>A0AAN8PUW8_PATCE</name>
<proteinExistence type="predicted"/>
<comment type="caution">
    <text evidence="1">The sequence shown here is derived from an EMBL/GenBank/DDBJ whole genome shotgun (WGS) entry which is preliminary data.</text>
</comment>
<evidence type="ECO:0000313" key="2">
    <source>
        <dbReference type="Proteomes" id="UP001347796"/>
    </source>
</evidence>
<sequence>MFSDDSIEPGDHLNKKFVLIKILQTLEDGDKLYSEPSHLSHLTSALDQPTKGDLLTEDSMDDTILVPSKRDFGVLPPWNEFCRMMRITHCFHSRQS</sequence>
<dbReference type="Proteomes" id="UP001347796">
    <property type="component" value="Unassembled WGS sequence"/>
</dbReference>
<gene>
    <name evidence="1" type="ORF">SNE40_007374</name>
</gene>
<dbReference type="AlphaFoldDB" id="A0AAN8PUW8"/>
<keyword evidence="2" id="KW-1185">Reference proteome</keyword>
<reference evidence="1 2" key="1">
    <citation type="submission" date="2024-01" db="EMBL/GenBank/DDBJ databases">
        <title>The genome of the rayed Mediterranean limpet Patella caerulea (Linnaeus, 1758).</title>
        <authorList>
            <person name="Anh-Thu Weber A."/>
            <person name="Halstead-Nussloch G."/>
        </authorList>
    </citation>
    <scope>NUCLEOTIDE SEQUENCE [LARGE SCALE GENOMIC DNA]</scope>
    <source>
        <strain evidence="1">AATW-2023a</strain>
        <tissue evidence="1">Whole specimen</tissue>
    </source>
</reference>
<protein>
    <submittedName>
        <fullName evidence="1">Uncharacterized protein</fullName>
    </submittedName>
</protein>